<dbReference type="EMBL" id="LFYR01000204">
    <property type="protein sequence ID" value="KMZ75171.1"/>
    <property type="molecule type" value="Genomic_DNA"/>
</dbReference>
<dbReference type="AlphaFoldDB" id="A0A0K9Q1L6"/>
<comment type="caution">
    <text evidence="2">The sequence shown here is derived from an EMBL/GenBank/DDBJ whole genome shotgun (WGS) entry which is preliminary data.</text>
</comment>
<reference evidence="3" key="1">
    <citation type="journal article" date="2016" name="Nature">
        <title>The genome of the seagrass Zostera marina reveals angiosperm adaptation to the sea.</title>
        <authorList>
            <person name="Olsen J.L."/>
            <person name="Rouze P."/>
            <person name="Verhelst B."/>
            <person name="Lin Y.-C."/>
            <person name="Bayer T."/>
            <person name="Collen J."/>
            <person name="Dattolo E."/>
            <person name="De Paoli E."/>
            <person name="Dittami S."/>
            <person name="Maumus F."/>
            <person name="Michel G."/>
            <person name="Kersting A."/>
            <person name="Lauritano C."/>
            <person name="Lohaus R."/>
            <person name="Toepel M."/>
            <person name="Tonon T."/>
            <person name="Vanneste K."/>
            <person name="Amirebrahimi M."/>
            <person name="Brakel J."/>
            <person name="Bostroem C."/>
            <person name="Chovatia M."/>
            <person name="Grimwood J."/>
            <person name="Jenkins J.W."/>
            <person name="Jueterbock A."/>
            <person name="Mraz A."/>
            <person name="Stam W.T."/>
            <person name="Tice H."/>
            <person name="Bornberg-Bauer E."/>
            <person name="Green P.J."/>
            <person name="Pearson G.A."/>
            <person name="Procaccini G."/>
            <person name="Duarte C.M."/>
            <person name="Schmutz J."/>
            <person name="Reusch T.B.H."/>
            <person name="Van de Peer Y."/>
        </authorList>
    </citation>
    <scope>NUCLEOTIDE SEQUENCE [LARGE SCALE GENOMIC DNA]</scope>
    <source>
        <strain evidence="3">cv. Finnish</strain>
    </source>
</reference>
<evidence type="ECO:0000313" key="3">
    <source>
        <dbReference type="Proteomes" id="UP000036987"/>
    </source>
</evidence>
<accession>A0A0K9Q1L6</accession>
<keyword evidence="3" id="KW-1185">Reference proteome</keyword>
<protein>
    <recommendedName>
        <fullName evidence="4">DUF4283 domain-containing protein</fullName>
    </recommendedName>
</protein>
<evidence type="ECO:0008006" key="4">
    <source>
        <dbReference type="Google" id="ProtNLM"/>
    </source>
</evidence>
<dbReference type="Proteomes" id="UP000036987">
    <property type="component" value="Unassembled WGS sequence"/>
</dbReference>
<gene>
    <name evidence="2" type="ORF">ZOSMA_118G00510</name>
</gene>
<name>A0A0K9Q1L6_ZOSMR</name>
<evidence type="ECO:0000313" key="2">
    <source>
        <dbReference type="EMBL" id="KMZ75171.1"/>
    </source>
</evidence>
<sequence>MVPQLLQIKGLPSYLSTEEAIGRVTSALGTPLTAKVVDCSNDIPILQVCIIINKSFKYPTSIKVRMQGCTSTAEDIKINIHYMGRKPFCSKCIEYGHWTRKCIKNPNKLSTPWTNHMNVTTHAQPNGEVRIPVASLISEREREISNSNSSSNSRKSTYVPSRVTHRPSRQIYKMVRHQARPANQPLHITRATTEHVVGSTSHPNSVTVPPKDNQIITRSQRHVAFQPMRCHTPQPSTRQGEPIITFPESPELQDRQQMSNNTEEWADNMENINIEGHAITLEDFIA</sequence>
<feature type="region of interest" description="Disordered" evidence="1">
    <location>
        <begin position="140"/>
        <end position="165"/>
    </location>
</feature>
<evidence type="ECO:0000256" key="1">
    <source>
        <dbReference type="SAM" id="MobiDB-lite"/>
    </source>
</evidence>
<organism evidence="2 3">
    <name type="scientific">Zostera marina</name>
    <name type="common">Eelgrass</name>
    <dbReference type="NCBI Taxonomy" id="29655"/>
    <lineage>
        <taxon>Eukaryota</taxon>
        <taxon>Viridiplantae</taxon>
        <taxon>Streptophyta</taxon>
        <taxon>Embryophyta</taxon>
        <taxon>Tracheophyta</taxon>
        <taxon>Spermatophyta</taxon>
        <taxon>Magnoliopsida</taxon>
        <taxon>Liliopsida</taxon>
        <taxon>Zosteraceae</taxon>
        <taxon>Zostera</taxon>
    </lineage>
</organism>
<feature type="compositionally biased region" description="Low complexity" evidence="1">
    <location>
        <begin position="145"/>
        <end position="154"/>
    </location>
</feature>
<dbReference type="OrthoDB" id="1939300at2759"/>
<proteinExistence type="predicted"/>